<organism evidence="1 2">
    <name type="scientific">Trichostrongylus colubriformis</name>
    <name type="common">Black scour worm</name>
    <dbReference type="NCBI Taxonomy" id="6319"/>
    <lineage>
        <taxon>Eukaryota</taxon>
        <taxon>Metazoa</taxon>
        <taxon>Ecdysozoa</taxon>
        <taxon>Nematoda</taxon>
        <taxon>Chromadorea</taxon>
        <taxon>Rhabditida</taxon>
        <taxon>Rhabditina</taxon>
        <taxon>Rhabditomorpha</taxon>
        <taxon>Strongyloidea</taxon>
        <taxon>Trichostrongylidae</taxon>
        <taxon>Trichostrongylus</taxon>
    </lineage>
</organism>
<gene>
    <name evidence="1" type="ORF">GCK32_016723</name>
</gene>
<dbReference type="Proteomes" id="UP001331761">
    <property type="component" value="Unassembled WGS sequence"/>
</dbReference>
<name>A0AAN8EZ76_TRICO</name>
<protein>
    <submittedName>
        <fullName evidence="1">Uncharacterized protein</fullName>
    </submittedName>
</protein>
<proteinExistence type="predicted"/>
<dbReference type="AlphaFoldDB" id="A0AAN8EZ76"/>
<evidence type="ECO:0000313" key="2">
    <source>
        <dbReference type="Proteomes" id="UP001331761"/>
    </source>
</evidence>
<sequence length="85" mass="9752">MKQSLDEKCERVMKKVLRKRKGGCWWPDTEPKNEEAVVDCRDDPNTLPKVVVSSALSTIDDGEYIDVVGDSQDANRNRVKNKRLF</sequence>
<reference evidence="1 2" key="1">
    <citation type="submission" date="2019-10" db="EMBL/GenBank/DDBJ databases">
        <title>Assembly and Annotation for the nematode Trichostrongylus colubriformis.</title>
        <authorList>
            <person name="Martin J."/>
        </authorList>
    </citation>
    <scope>NUCLEOTIDE SEQUENCE [LARGE SCALE GENOMIC DNA]</scope>
    <source>
        <strain evidence="1">G859</strain>
        <tissue evidence="1">Whole worm</tissue>
    </source>
</reference>
<accession>A0AAN8EZ76</accession>
<evidence type="ECO:0000313" key="1">
    <source>
        <dbReference type="EMBL" id="KAK5969975.1"/>
    </source>
</evidence>
<comment type="caution">
    <text evidence="1">The sequence shown here is derived from an EMBL/GenBank/DDBJ whole genome shotgun (WGS) entry which is preliminary data.</text>
</comment>
<dbReference type="EMBL" id="WIXE01019496">
    <property type="protein sequence ID" value="KAK5969975.1"/>
    <property type="molecule type" value="Genomic_DNA"/>
</dbReference>
<keyword evidence="2" id="KW-1185">Reference proteome</keyword>